<comment type="caution">
    <text evidence="1">The sequence shown here is derived from an EMBL/GenBank/DDBJ whole genome shotgun (WGS) entry which is preliminary data.</text>
</comment>
<sequence length="146" mass="15793">MGQTAPPTHIDFNQLPSDPSLYPSPAAAARDALCRDRVRDTSHHNGRESHATASSAASDTKTSSDNEASRWFGAIRDGKLIPIESFLKEHPHVLDYLTMTPPRFHPLMAEQASACLGTDIRGMDGLQVAIMVYKSACVLSTLGIGF</sequence>
<organism evidence="1 2">
    <name type="scientific">Spiromyces aspiralis</name>
    <dbReference type="NCBI Taxonomy" id="68401"/>
    <lineage>
        <taxon>Eukaryota</taxon>
        <taxon>Fungi</taxon>
        <taxon>Fungi incertae sedis</taxon>
        <taxon>Zoopagomycota</taxon>
        <taxon>Kickxellomycotina</taxon>
        <taxon>Kickxellomycetes</taxon>
        <taxon>Kickxellales</taxon>
        <taxon>Kickxellaceae</taxon>
        <taxon>Spiromyces</taxon>
    </lineage>
</organism>
<reference evidence="1" key="1">
    <citation type="submission" date="2022-06" db="EMBL/GenBank/DDBJ databases">
        <title>Phylogenomic reconstructions and comparative analyses of Kickxellomycotina fungi.</title>
        <authorList>
            <person name="Reynolds N.K."/>
            <person name="Stajich J.E."/>
            <person name="Barry K."/>
            <person name="Grigoriev I.V."/>
            <person name="Crous P."/>
            <person name="Smith M.E."/>
        </authorList>
    </citation>
    <scope>NUCLEOTIDE SEQUENCE</scope>
    <source>
        <strain evidence="1">RSA 2271</strain>
    </source>
</reference>
<protein>
    <submittedName>
        <fullName evidence="1">Uncharacterized protein</fullName>
    </submittedName>
</protein>
<dbReference type="Proteomes" id="UP001145114">
    <property type="component" value="Unassembled WGS sequence"/>
</dbReference>
<keyword evidence="2" id="KW-1185">Reference proteome</keyword>
<dbReference type="EMBL" id="JAMZIH010002685">
    <property type="protein sequence ID" value="KAJ1677283.1"/>
    <property type="molecule type" value="Genomic_DNA"/>
</dbReference>
<name>A0ACC1HNE8_9FUNG</name>
<evidence type="ECO:0000313" key="2">
    <source>
        <dbReference type="Proteomes" id="UP001145114"/>
    </source>
</evidence>
<proteinExistence type="predicted"/>
<evidence type="ECO:0000313" key="1">
    <source>
        <dbReference type="EMBL" id="KAJ1677283.1"/>
    </source>
</evidence>
<gene>
    <name evidence="1" type="ORF">EV182_006486</name>
</gene>
<feature type="non-terminal residue" evidence="1">
    <location>
        <position position="146"/>
    </location>
</feature>
<accession>A0ACC1HNE8</accession>